<evidence type="ECO:0000256" key="3">
    <source>
        <dbReference type="ARBA" id="ARBA00022801"/>
    </source>
</evidence>
<evidence type="ECO:0000259" key="7">
    <source>
        <dbReference type="PROSITE" id="PS51910"/>
    </source>
</evidence>
<dbReference type="GO" id="GO:0008843">
    <property type="term" value="F:endochitinase activity"/>
    <property type="evidence" value="ECO:0007669"/>
    <property type="project" value="UniProtKB-EC"/>
</dbReference>
<keyword evidence="4 5" id="KW-0326">Glycosidase</keyword>
<dbReference type="PROSITE" id="PS51257">
    <property type="entry name" value="PROKAR_LIPOPROTEIN"/>
    <property type="match status" value="1"/>
</dbReference>
<dbReference type="SMART" id="SM00636">
    <property type="entry name" value="Glyco_18"/>
    <property type="match status" value="1"/>
</dbReference>
<dbReference type="GO" id="GO:0005975">
    <property type="term" value="P:carbohydrate metabolic process"/>
    <property type="evidence" value="ECO:0007669"/>
    <property type="project" value="InterPro"/>
</dbReference>
<dbReference type="PROSITE" id="PS01095">
    <property type="entry name" value="GH18_1"/>
    <property type="match status" value="1"/>
</dbReference>
<evidence type="ECO:0000256" key="6">
    <source>
        <dbReference type="RuleBase" id="RU004453"/>
    </source>
</evidence>
<dbReference type="Pfam" id="PF00704">
    <property type="entry name" value="Glyco_hydro_18"/>
    <property type="match status" value="1"/>
</dbReference>
<dbReference type="GO" id="GO:0008061">
    <property type="term" value="F:chitin binding"/>
    <property type="evidence" value="ECO:0007669"/>
    <property type="project" value="InterPro"/>
</dbReference>
<proteinExistence type="inferred from homology"/>
<dbReference type="PANTHER" id="PTHR11177:SF317">
    <property type="entry name" value="CHITINASE 12-RELATED"/>
    <property type="match status" value="1"/>
</dbReference>
<keyword evidence="9" id="KW-1185">Reference proteome</keyword>
<accession>A0A8J2UHA6</accession>
<comment type="similarity">
    <text evidence="6">Belongs to the glycosyl hydrolase 18 family.</text>
</comment>
<dbReference type="SUPFAM" id="SSF50405">
    <property type="entry name" value="Actin-crosslinking proteins"/>
    <property type="match status" value="1"/>
</dbReference>
<dbReference type="PROSITE" id="PS51910">
    <property type="entry name" value="GH18_2"/>
    <property type="match status" value="1"/>
</dbReference>
<evidence type="ECO:0000256" key="1">
    <source>
        <dbReference type="ARBA" id="ARBA00000822"/>
    </source>
</evidence>
<reference evidence="8" key="2">
    <citation type="submission" date="2020-09" db="EMBL/GenBank/DDBJ databases">
        <authorList>
            <person name="Sun Q."/>
            <person name="Zhou Y."/>
        </authorList>
    </citation>
    <scope>NUCLEOTIDE SEQUENCE</scope>
    <source>
        <strain evidence="8">CGMCC 1.15448</strain>
    </source>
</reference>
<sequence>MRKINALAWTGVSVLFLFATSCRKDIASNATGKTSRRAATSFKVIGYLPSWSGSVSSIPFNDLTHINYAFAIPNSDGSYQGIDNTSKLSSMVSAAHASGVQALLSVGGGGGGGGFAGIVASQGNIDNFVNNTINLCNQYGLDGIDIDWEYPNPGTQANQFLTMMTALSTALHNSGRVLSVAVIGDNDGGQIVSGIFNVVDIVMIMAYDDNNFLHSTYELGTQCMAYWEGRGCPASKAILGVPFYGHDSSQDPNGPNAEVEYNTILSHGANPSLDAFSTFGYNGLLTMKSKTSYAMSVGGGVGIWELSGDATGANSLLAAINTVVNAGGAVPTNAPVGTTVTFKGNNGLYVSGEDGTKAMNCNRTTPQAWEDFFVVDAGHGKVALQSMNMYVSSEDGLNPITCNRSAYGTWEVFDWIPAADGNLTLRGTNALYISSENGTKSMTCTRPVAQGWEEFRVNQ</sequence>
<evidence type="ECO:0000313" key="9">
    <source>
        <dbReference type="Proteomes" id="UP000607559"/>
    </source>
</evidence>
<gene>
    <name evidence="8" type="ORF">GCM10011511_46690</name>
</gene>
<name>A0A8J2UHA6_9BACT</name>
<dbReference type="InterPro" id="IPR017853">
    <property type="entry name" value="GH"/>
</dbReference>
<keyword evidence="3 5" id="KW-0378">Hydrolase</keyword>
<dbReference type="EC" id="3.2.1.14" evidence="2"/>
<comment type="catalytic activity">
    <reaction evidence="1">
        <text>Random endo-hydrolysis of N-acetyl-beta-D-glucosaminide (1-&gt;4)-beta-linkages in chitin and chitodextrins.</text>
        <dbReference type="EC" id="3.2.1.14"/>
    </reaction>
</comment>
<dbReference type="GO" id="GO:0006032">
    <property type="term" value="P:chitin catabolic process"/>
    <property type="evidence" value="ECO:0007669"/>
    <property type="project" value="TreeGrafter"/>
</dbReference>
<feature type="domain" description="GH18" evidence="7">
    <location>
        <begin position="42"/>
        <end position="327"/>
    </location>
</feature>
<reference evidence="8" key="1">
    <citation type="journal article" date="2014" name="Int. J. Syst. Evol. Microbiol.">
        <title>Complete genome sequence of Corynebacterium casei LMG S-19264T (=DSM 44701T), isolated from a smear-ripened cheese.</title>
        <authorList>
            <consortium name="US DOE Joint Genome Institute (JGI-PGF)"/>
            <person name="Walter F."/>
            <person name="Albersmeier A."/>
            <person name="Kalinowski J."/>
            <person name="Ruckert C."/>
        </authorList>
    </citation>
    <scope>NUCLEOTIDE SEQUENCE</scope>
    <source>
        <strain evidence="8">CGMCC 1.15448</strain>
    </source>
</reference>
<dbReference type="CDD" id="cd23342">
    <property type="entry name" value="beta-trefoil_FSCN_ZgPorA-like"/>
    <property type="match status" value="1"/>
</dbReference>
<organism evidence="8 9">
    <name type="scientific">Puia dinghuensis</name>
    <dbReference type="NCBI Taxonomy" id="1792502"/>
    <lineage>
        <taxon>Bacteria</taxon>
        <taxon>Pseudomonadati</taxon>
        <taxon>Bacteroidota</taxon>
        <taxon>Chitinophagia</taxon>
        <taxon>Chitinophagales</taxon>
        <taxon>Chitinophagaceae</taxon>
        <taxon>Puia</taxon>
    </lineage>
</organism>
<comment type="caution">
    <text evidence="8">The sequence shown here is derived from an EMBL/GenBank/DDBJ whole genome shotgun (WGS) entry which is preliminary data.</text>
</comment>
<dbReference type="Gene3D" id="2.80.10.50">
    <property type="match status" value="1"/>
</dbReference>
<dbReference type="InterPro" id="IPR008999">
    <property type="entry name" value="Actin-crosslinking"/>
</dbReference>
<dbReference type="InterPro" id="IPR001579">
    <property type="entry name" value="Glyco_hydro_18_chit_AS"/>
</dbReference>
<dbReference type="InterPro" id="IPR050314">
    <property type="entry name" value="Glycosyl_Hydrlase_18"/>
</dbReference>
<dbReference type="Gene3D" id="3.40.5.30">
    <property type="entry name" value="(Trans)glycosidases - domain 2"/>
    <property type="match status" value="1"/>
</dbReference>
<dbReference type="InterPro" id="IPR011583">
    <property type="entry name" value="Chitinase_II/V-like_cat"/>
</dbReference>
<dbReference type="EMBL" id="BMJC01000005">
    <property type="protein sequence ID" value="GGB17562.1"/>
    <property type="molecule type" value="Genomic_DNA"/>
</dbReference>
<dbReference type="Proteomes" id="UP000607559">
    <property type="component" value="Unassembled WGS sequence"/>
</dbReference>
<evidence type="ECO:0000313" key="8">
    <source>
        <dbReference type="EMBL" id="GGB17562.1"/>
    </source>
</evidence>
<dbReference type="PANTHER" id="PTHR11177">
    <property type="entry name" value="CHITINASE"/>
    <property type="match status" value="1"/>
</dbReference>
<protein>
    <recommendedName>
        <fullName evidence="2">chitinase</fullName>
        <ecNumber evidence="2">3.2.1.14</ecNumber>
    </recommendedName>
</protein>
<evidence type="ECO:0000256" key="2">
    <source>
        <dbReference type="ARBA" id="ARBA00012729"/>
    </source>
</evidence>
<dbReference type="SUPFAM" id="SSF51445">
    <property type="entry name" value="(Trans)glycosidases"/>
    <property type="match status" value="1"/>
</dbReference>
<dbReference type="GO" id="GO:0005576">
    <property type="term" value="C:extracellular region"/>
    <property type="evidence" value="ECO:0007669"/>
    <property type="project" value="TreeGrafter"/>
</dbReference>
<evidence type="ECO:0000256" key="4">
    <source>
        <dbReference type="ARBA" id="ARBA00023295"/>
    </source>
</evidence>
<dbReference type="InterPro" id="IPR001223">
    <property type="entry name" value="Glyco_hydro18_cat"/>
</dbReference>
<evidence type="ECO:0000256" key="5">
    <source>
        <dbReference type="RuleBase" id="RU000489"/>
    </source>
</evidence>
<dbReference type="AlphaFoldDB" id="A0A8J2UHA6"/>
<dbReference type="Gene3D" id="3.20.20.80">
    <property type="entry name" value="Glycosidases"/>
    <property type="match status" value="1"/>
</dbReference>
<dbReference type="RefSeq" id="WP_188936378.1">
    <property type="nucleotide sequence ID" value="NZ_BMJC01000005.1"/>
</dbReference>